<feature type="transmembrane region" description="Helical" evidence="3">
    <location>
        <begin position="6"/>
        <end position="26"/>
    </location>
</feature>
<feature type="transmembrane region" description="Helical" evidence="3">
    <location>
        <begin position="33"/>
        <end position="52"/>
    </location>
</feature>
<dbReference type="STRING" id="1471761.B0W44_06715"/>
<dbReference type="GO" id="GO:0030435">
    <property type="term" value="P:sporulation resulting in formation of a cellular spore"/>
    <property type="evidence" value="ECO:0007669"/>
    <property type="project" value="UniProtKB-KW"/>
</dbReference>
<evidence type="ECO:0000256" key="3">
    <source>
        <dbReference type="SAM" id="Phobius"/>
    </source>
</evidence>
<keyword evidence="1" id="KW-0749">Sporulation</keyword>
<proteinExistence type="inferred from homology"/>
<feature type="transmembrane region" description="Helical" evidence="3">
    <location>
        <begin position="90"/>
        <end position="110"/>
    </location>
</feature>
<feature type="transmembrane region" description="Helical" evidence="3">
    <location>
        <begin position="58"/>
        <end position="78"/>
    </location>
</feature>
<dbReference type="Proteomes" id="UP000188603">
    <property type="component" value="Chromosome"/>
</dbReference>
<comment type="subcellular location">
    <subcellularLocation>
        <location evidence="1">Cell membrane</location>
    </subcellularLocation>
</comment>
<evidence type="ECO:0000256" key="1">
    <source>
        <dbReference type="PIRNR" id="PIRNR018571"/>
    </source>
</evidence>
<dbReference type="EMBL" id="CP019699">
    <property type="protein sequence ID" value="AQS55524.1"/>
    <property type="molecule type" value="Genomic_DNA"/>
</dbReference>
<reference evidence="4 5" key="1">
    <citation type="journal article" date="2015" name="Int. J. Syst. Evol. Microbiol.">
        <title>Novibacillus thermophilus gen. nov., sp. nov., a Gram-staining-negative and moderately thermophilic member of the family Thermoactinomycetaceae.</title>
        <authorList>
            <person name="Yang G."/>
            <person name="Chen J."/>
            <person name="Zhou S."/>
        </authorList>
    </citation>
    <scope>NUCLEOTIDE SEQUENCE [LARGE SCALE GENOMIC DNA]</scope>
    <source>
        <strain evidence="4 5">SG-1</strain>
    </source>
</reference>
<gene>
    <name evidence="4" type="ORF">B0W44_06715</name>
</gene>
<sequence length="302" mass="34053">MTVYADMVFLLNFCVDFLLLWLTMAIRKQKTAYWRLAVAAVLGACYAVMMLAPVASWVFAWGVKLLWSCLMVFVAFGYRSRPAFLRNWGVFYFTSFVVGGGMFAAHYFLLDHQEALNGLLVTQSGGMGTPVTWTFVVLAFPLVWFYSRLTFKSLAERQDIHHFLVHVEIQIGKRGLRTVGFIDTGNQLRDPFTRTPVMIAEHRLIAPLLPPPVKKAVKERDVTAGLSRLPPEWGTRMKLIPYRSVRRGTDFLLALKPDKVQVVREGRTFSVNDVLIGLDSGPLSSDGTYQMIVHPACVDEAV</sequence>
<keyword evidence="5" id="KW-1185">Reference proteome</keyword>
<dbReference type="InterPro" id="IPR005081">
    <property type="entry name" value="SpoIIGA"/>
</dbReference>
<name>A0A1U9K661_9BACL</name>
<keyword evidence="1" id="KW-0645">Protease</keyword>
<accession>A0A1U9K661</accession>
<keyword evidence="1" id="KW-1003">Cell membrane</keyword>
<dbReference type="AlphaFoldDB" id="A0A1U9K661"/>
<evidence type="ECO:0000313" key="4">
    <source>
        <dbReference type="EMBL" id="AQS55524.1"/>
    </source>
</evidence>
<organism evidence="4 5">
    <name type="scientific">Novibacillus thermophilus</name>
    <dbReference type="NCBI Taxonomy" id="1471761"/>
    <lineage>
        <taxon>Bacteria</taxon>
        <taxon>Bacillati</taxon>
        <taxon>Bacillota</taxon>
        <taxon>Bacilli</taxon>
        <taxon>Bacillales</taxon>
        <taxon>Thermoactinomycetaceae</taxon>
        <taxon>Novibacillus</taxon>
    </lineage>
</organism>
<dbReference type="Pfam" id="PF03419">
    <property type="entry name" value="Peptidase_U4"/>
    <property type="match status" value="1"/>
</dbReference>
<comment type="subunit">
    <text evidence="1">Self-associates. Interacts with SigE. Interacts with SpoIIR.</text>
</comment>
<dbReference type="PIRSF" id="PIRSF018571">
    <property type="entry name" value="SpoIIGA"/>
    <property type="match status" value="1"/>
</dbReference>
<feature type="transmembrane region" description="Helical" evidence="3">
    <location>
        <begin position="130"/>
        <end position="147"/>
    </location>
</feature>
<keyword evidence="1 3" id="KW-0472">Membrane</keyword>
<dbReference type="GO" id="GO:0006508">
    <property type="term" value="P:proteolysis"/>
    <property type="evidence" value="ECO:0007669"/>
    <property type="project" value="UniProtKB-KW"/>
</dbReference>
<dbReference type="GO" id="GO:0004190">
    <property type="term" value="F:aspartic-type endopeptidase activity"/>
    <property type="evidence" value="ECO:0007669"/>
    <property type="project" value="UniProtKB-KW"/>
</dbReference>
<dbReference type="GO" id="GO:0005886">
    <property type="term" value="C:plasma membrane"/>
    <property type="evidence" value="ECO:0007669"/>
    <property type="project" value="UniProtKB-SubCell"/>
</dbReference>
<dbReference type="KEGG" id="ntr:B0W44_06715"/>
<keyword evidence="3" id="KW-1133">Transmembrane helix</keyword>
<evidence type="ECO:0000313" key="5">
    <source>
        <dbReference type="Proteomes" id="UP000188603"/>
    </source>
</evidence>
<comment type="function">
    <text evidence="1">Probable aspartic protease that is responsible for the proteolytic cleavage of the RNA polymerase sigma E factor (SigE/spoIIGB) to yield the active peptide in the mother cell during sporulation. Responds to a signal from the forespore that is triggered by the extracellular signal protein SpoIIR.</text>
</comment>
<keyword evidence="3" id="KW-0812">Transmembrane</keyword>
<dbReference type="NCBIfam" id="TIGR02854">
    <property type="entry name" value="spore_II_GA"/>
    <property type="match status" value="1"/>
</dbReference>
<comment type="similarity">
    <text evidence="1">Belongs to the peptidase U4 family.</text>
</comment>
<keyword evidence="1" id="KW-0064">Aspartyl protease</keyword>
<dbReference type="GO" id="GO:0030436">
    <property type="term" value="P:asexual sporulation"/>
    <property type="evidence" value="ECO:0007669"/>
    <property type="project" value="InterPro"/>
</dbReference>
<dbReference type="EC" id="3.4.23.-" evidence="1"/>
<dbReference type="RefSeq" id="WP_169835457.1">
    <property type="nucleotide sequence ID" value="NZ_CP019699.1"/>
</dbReference>
<feature type="active site" evidence="2">
    <location>
        <position position="183"/>
    </location>
</feature>
<evidence type="ECO:0000256" key="2">
    <source>
        <dbReference type="PIRSR" id="PIRSR018571-1"/>
    </source>
</evidence>
<protein>
    <recommendedName>
        <fullName evidence="1">Sporulation sigma-E factor-processing peptidase</fullName>
        <ecNumber evidence="1">3.4.23.-</ecNumber>
    </recommendedName>
    <alternativeName>
        <fullName evidence="1">Membrane-associated aspartic protease</fullName>
    </alternativeName>
    <alternativeName>
        <fullName evidence="1">Stage II sporulation protein GA</fullName>
    </alternativeName>
</protein>
<keyword evidence="1" id="KW-0378">Hydrolase</keyword>